<name>A0A4U9H8K1_SERRU</name>
<proteinExistence type="predicted"/>
<protein>
    <submittedName>
        <fullName evidence="1">Protein of uncharacterized function (DUF1481)</fullName>
    </submittedName>
</protein>
<gene>
    <name evidence="1" type="ORF">NCTC12971_00347</name>
</gene>
<evidence type="ECO:0000313" key="1">
    <source>
        <dbReference type="EMBL" id="VTP59902.1"/>
    </source>
</evidence>
<dbReference type="EMBL" id="LR590463">
    <property type="protein sequence ID" value="VTP59902.1"/>
    <property type="molecule type" value="Genomic_DNA"/>
</dbReference>
<dbReference type="Proteomes" id="UP000307968">
    <property type="component" value="Chromosome"/>
</dbReference>
<sequence length="30" mass="3476">MAWLEAPEGRQLLLVANEDFCTWEPQEDAL</sequence>
<dbReference type="AlphaFoldDB" id="A0A4U9H8K1"/>
<dbReference type="InterPro" id="IPR010858">
    <property type="entry name" value="DUF1481"/>
</dbReference>
<dbReference type="Pfam" id="PF07356">
    <property type="entry name" value="DUF1481"/>
    <property type="match status" value="1"/>
</dbReference>
<organism evidence="1 2">
    <name type="scientific">Serratia rubidaea</name>
    <name type="common">Serratia marinorubra</name>
    <dbReference type="NCBI Taxonomy" id="61652"/>
    <lineage>
        <taxon>Bacteria</taxon>
        <taxon>Pseudomonadati</taxon>
        <taxon>Pseudomonadota</taxon>
        <taxon>Gammaproteobacteria</taxon>
        <taxon>Enterobacterales</taxon>
        <taxon>Yersiniaceae</taxon>
        <taxon>Serratia</taxon>
    </lineage>
</organism>
<reference evidence="1 2" key="1">
    <citation type="submission" date="2019-05" db="EMBL/GenBank/DDBJ databases">
        <authorList>
            <consortium name="Pathogen Informatics"/>
        </authorList>
    </citation>
    <scope>NUCLEOTIDE SEQUENCE [LARGE SCALE GENOMIC DNA]</scope>
    <source>
        <strain evidence="1 2">NCTC12971</strain>
    </source>
</reference>
<evidence type="ECO:0000313" key="2">
    <source>
        <dbReference type="Proteomes" id="UP000307968"/>
    </source>
</evidence>
<accession>A0A4U9H8K1</accession>